<organism evidence="2 3">
    <name type="scientific">Pelomicrobium methylotrophicum</name>
    <dbReference type="NCBI Taxonomy" id="2602750"/>
    <lineage>
        <taxon>Bacteria</taxon>
        <taxon>Pseudomonadati</taxon>
        <taxon>Pseudomonadota</taxon>
        <taxon>Hydrogenophilia</taxon>
        <taxon>Hydrogenophilia incertae sedis</taxon>
        <taxon>Pelomicrobium</taxon>
    </lineage>
</organism>
<reference evidence="2 3" key="1">
    <citation type="submission" date="2019-08" db="EMBL/GenBank/DDBJ databases">
        <title>Pelomicrobium methylotrophicum gen. nov., sp. nov. a moderately thermophilic, facultatively anaerobic, lithoautotrophic and methylotrophic bacterium isolated from a terrestrial mud volcano.</title>
        <authorList>
            <person name="Slobodkina G.B."/>
            <person name="Merkel A.Y."/>
            <person name="Slobodkin A.I."/>
        </authorList>
    </citation>
    <scope>NUCLEOTIDE SEQUENCE [LARGE SCALE GENOMIC DNA]</scope>
    <source>
        <strain evidence="2 3">SM250</strain>
    </source>
</reference>
<dbReference type="AlphaFoldDB" id="A0A5C7ELW7"/>
<keyword evidence="1" id="KW-0732">Signal</keyword>
<dbReference type="InParanoid" id="A0A5C7ELW7"/>
<evidence type="ECO:0000313" key="3">
    <source>
        <dbReference type="Proteomes" id="UP000321201"/>
    </source>
</evidence>
<keyword evidence="3" id="KW-1185">Reference proteome</keyword>
<proteinExistence type="predicted"/>
<accession>A0A5C7ELW7</accession>
<dbReference type="OrthoDB" id="8559287at2"/>
<evidence type="ECO:0000256" key="1">
    <source>
        <dbReference type="SAM" id="SignalP"/>
    </source>
</evidence>
<feature type="chain" id="PRO_5022743251" evidence="1">
    <location>
        <begin position="28"/>
        <end position="236"/>
    </location>
</feature>
<comment type="caution">
    <text evidence="2">The sequence shown here is derived from an EMBL/GenBank/DDBJ whole genome shotgun (WGS) entry which is preliminary data.</text>
</comment>
<dbReference type="RefSeq" id="WP_147799065.1">
    <property type="nucleotide sequence ID" value="NZ_VPFL01000005.1"/>
</dbReference>
<gene>
    <name evidence="2" type="ORF">FR698_04885</name>
</gene>
<dbReference type="Proteomes" id="UP000321201">
    <property type="component" value="Unassembled WGS sequence"/>
</dbReference>
<protein>
    <submittedName>
        <fullName evidence="2">Uncharacterized protein</fullName>
    </submittedName>
</protein>
<evidence type="ECO:0000313" key="2">
    <source>
        <dbReference type="EMBL" id="TXF12573.1"/>
    </source>
</evidence>
<sequence>MSRLNFLRSIGLALFIVAGLNPPAVRAEEKYSTAETLLFFTNHLGEISRPNTLRYSFKKEGALEPGFQDQVQIFIERVGQDGTKFVSTKFLSGEREKNFPPVENARGNPVLMYFLTRDVFEMQRLTGGNWRYFKRLISQAFAESAEVRAVKFDYNGKQISGTEIKIAPYVNDPKRERYQRFAGKYYVFVLAPGVPGGIYRIRTVVPSEDGGEAKPLIEETMTFSGAEVLTKSSLKN</sequence>
<name>A0A5C7ELW7_9PROT</name>
<feature type="signal peptide" evidence="1">
    <location>
        <begin position="1"/>
        <end position="27"/>
    </location>
</feature>
<dbReference type="EMBL" id="VPFL01000005">
    <property type="protein sequence ID" value="TXF12573.1"/>
    <property type="molecule type" value="Genomic_DNA"/>
</dbReference>